<feature type="compositionally biased region" description="Low complexity" evidence="1">
    <location>
        <begin position="464"/>
        <end position="478"/>
    </location>
</feature>
<accession>A0AAV5JZH6</accession>
<keyword evidence="2" id="KW-0732">Signal</keyword>
<evidence type="ECO:0000313" key="4">
    <source>
        <dbReference type="Proteomes" id="UP001054252"/>
    </source>
</evidence>
<feature type="compositionally biased region" description="Low complexity" evidence="1">
    <location>
        <begin position="494"/>
        <end position="507"/>
    </location>
</feature>
<feature type="compositionally biased region" description="Low complexity" evidence="1">
    <location>
        <begin position="176"/>
        <end position="205"/>
    </location>
</feature>
<protein>
    <submittedName>
        <fullName evidence="3">Uncharacterized protein</fullName>
    </submittedName>
</protein>
<dbReference type="Proteomes" id="UP001054252">
    <property type="component" value="Unassembled WGS sequence"/>
</dbReference>
<feature type="region of interest" description="Disordered" evidence="1">
    <location>
        <begin position="410"/>
        <end position="441"/>
    </location>
</feature>
<comment type="caution">
    <text evidence="3">The sequence shown here is derived from an EMBL/GenBank/DDBJ whole genome shotgun (WGS) entry which is preliminary data.</text>
</comment>
<feature type="chain" id="PRO_5043461803" evidence="2">
    <location>
        <begin position="20"/>
        <end position="924"/>
    </location>
</feature>
<proteinExistence type="predicted"/>
<evidence type="ECO:0000256" key="1">
    <source>
        <dbReference type="SAM" id="MobiDB-lite"/>
    </source>
</evidence>
<dbReference type="AlphaFoldDB" id="A0AAV5JZH6"/>
<name>A0AAV5JZH6_9ROSI</name>
<gene>
    <name evidence="3" type="ORF">SLEP1_g28237</name>
</gene>
<reference evidence="3 4" key="1">
    <citation type="journal article" date="2021" name="Commun. Biol.">
        <title>The genome of Shorea leprosula (Dipterocarpaceae) highlights the ecological relevance of drought in aseasonal tropical rainforests.</title>
        <authorList>
            <person name="Ng K.K.S."/>
            <person name="Kobayashi M.J."/>
            <person name="Fawcett J.A."/>
            <person name="Hatakeyama M."/>
            <person name="Paape T."/>
            <person name="Ng C.H."/>
            <person name="Ang C.C."/>
            <person name="Tnah L.H."/>
            <person name="Lee C.T."/>
            <person name="Nishiyama T."/>
            <person name="Sese J."/>
            <person name="O'Brien M.J."/>
            <person name="Copetti D."/>
            <person name="Mohd Noor M.I."/>
            <person name="Ong R.C."/>
            <person name="Putra M."/>
            <person name="Sireger I.Z."/>
            <person name="Indrioko S."/>
            <person name="Kosugi Y."/>
            <person name="Izuno A."/>
            <person name="Isagi Y."/>
            <person name="Lee S.L."/>
            <person name="Shimizu K.K."/>
        </authorList>
    </citation>
    <scope>NUCLEOTIDE SEQUENCE [LARGE SCALE GENOMIC DNA]</scope>
    <source>
        <strain evidence="3">214</strain>
    </source>
</reference>
<dbReference type="EMBL" id="BPVZ01000049">
    <property type="protein sequence ID" value="GKV17776.1"/>
    <property type="molecule type" value="Genomic_DNA"/>
</dbReference>
<feature type="compositionally biased region" description="Low complexity" evidence="1">
    <location>
        <begin position="888"/>
        <end position="901"/>
    </location>
</feature>
<sequence length="924" mass="100591">MHSPIWVLGLCTALFGRWAYSNITPPPGVRLTNWDGCGVGPIGVGPIPNGFNSLRPTSTRAELKGKTKRGELASLKACRRAGIHSHISAGLLWQQAEAIRNRRARTGTSHVYNAISARPCGDLTPDYYRTRAGARYAEGALSACHVWDASCKTLQLEEQYAESTSHHSQDVPKTMASESSTSSDASDNGGDHPSAPSSSSSSEGTPGREEGAGDVVSHVSDQPVMGEWESRTITGRLSNLRKAPKDLPIGFRFRAALHHEVADCAPSISGYRRLEEMVRAHHIPRTILLQTGAKSERACMYHRQAGYPSDAQQHKVHNRLYAVVCEVGGTGQGDRVQVAVSMPAVSQLSRREVVIPFRERQELVVQECPEQSGEVEEAIHICSRHANREDKQRPCCPAVGVACSQCTRQLPSTTATGHRPQKSAAGLCEEGESDRSGRPGYLGAARRVRVCRREMSSILERQRQQAQSSRGRASGSAQPRQTWFDERPPPAPQSRGSSHRGSSSASRPRAEHRAEVATPSARRRAREEIESEEDEVPLARRRTSGGTQPAQVARPATVRSPNAPSVTVRATVEPASASTSMSGPRIAYPEGFNYVRAECQPAMVQGTHSFVPPADSKRAKAFVHQHGGQVAMIKLMDAFSYAVALYESEQGARTENSELGSKFKQLAAEKASLVDNVNPLQGSEMANRAAAVESWADELATRNNELREELERARAERESGIQAAKEEATQVEERAKKAETDRDHTQHELNSLRNQVAEAARNLNAAEEALNELKATHGLSISMARAQGAEWRWVLHHRPDFPIRELVFFDEEELDEQGKSLAPLTDTTVRLRWDLNEEGVSVWPTSLLEDGEDLAGLPSFDAWVEGVPVAEQEPSSTPPNSQPAMVLASSPISAPASEPAAQTPPTRFPAAAADASMPVDLTDD</sequence>
<evidence type="ECO:0000256" key="2">
    <source>
        <dbReference type="SAM" id="SignalP"/>
    </source>
</evidence>
<organism evidence="3 4">
    <name type="scientific">Rubroshorea leprosula</name>
    <dbReference type="NCBI Taxonomy" id="152421"/>
    <lineage>
        <taxon>Eukaryota</taxon>
        <taxon>Viridiplantae</taxon>
        <taxon>Streptophyta</taxon>
        <taxon>Embryophyta</taxon>
        <taxon>Tracheophyta</taxon>
        <taxon>Spermatophyta</taxon>
        <taxon>Magnoliopsida</taxon>
        <taxon>eudicotyledons</taxon>
        <taxon>Gunneridae</taxon>
        <taxon>Pentapetalae</taxon>
        <taxon>rosids</taxon>
        <taxon>malvids</taxon>
        <taxon>Malvales</taxon>
        <taxon>Dipterocarpaceae</taxon>
        <taxon>Rubroshorea</taxon>
    </lineage>
</organism>
<feature type="region of interest" description="Disordered" evidence="1">
    <location>
        <begin position="717"/>
        <end position="747"/>
    </location>
</feature>
<feature type="region of interest" description="Disordered" evidence="1">
    <location>
        <begin position="869"/>
        <end position="924"/>
    </location>
</feature>
<keyword evidence="4" id="KW-1185">Reference proteome</keyword>
<feature type="signal peptide" evidence="2">
    <location>
        <begin position="1"/>
        <end position="19"/>
    </location>
</feature>
<feature type="region of interest" description="Disordered" evidence="1">
    <location>
        <begin position="459"/>
        <end position="567"/>
    </location>
</feature>
<feature type="region of interest" description="Disordered" evidence="1">
    <location>
        <begin position="162"/>
        <end position="226"/>
    </location>
</feature>
<evidence type="ECO:0000313" key="3">
    <source>
        <dbReference type="EMBL" id="GKV17776.1"/>
    </source>
</evidence>